<gene>
    <name evidence="1" type="ORF">CWN50_02915</name>
</gene>
<reference evidence="1 2" key="2">
    <citation type="submission" date="2018-01" db="EMBL/GenBank/DDBJ databases">
        <title>Genomic study of Klebsiella pneumoniae.</title>
        <authorList>
            <person name="Yang Y."/>
            <person name="Bicalho R."/>
        </authorList>
    </citation>
    <scope>NUCLEOTIDE SEQUENCE [LARGE SCALE GENOMIC DNA]</scope>
    <source>
        <strain evidence="1 2">A11</strain>
    </source>
</reference>
<protein>
    <submittedName>
        <fullName evidence="1">Uncharacterized protein</fullName>
    </submittedName>
</protein>
<reference evidence="1 2" key="1">
    <citation type="submission" date="2017-11" db="EMBL/GenBank/DDBJ databases">
        <authorList>
            <person name="Han C.G."/>
        </authorList>
    </citation>
    <scope>NUCLEOTIDE SEQUENCE [LARGE SCALE GENOMIC DNA]</scope>
    <source>
        <strain evidence="1 2">A11</strain>
    </source>
</reference>
<dbReference type="AlphaFoldDB" id="A0A2J4RKK1"/>
<proteinExistence type="predicted"/>
<dbReference type="Proteomes" id="UP000234505">
    <property type="component" value="Unassembled WGS sequence"/>
</dbReference>
<name>A0A2J4RKK1_9ENTR</name>
<comment type="caution">
    <text evidence="1">The sequence shown here is derived from an EMBL/GenBank/DDBJ whole genome shotgun (WGS) entry which is preliminary data.</text>
</comment>
<dbReference type="EMBL" id="PIDS01000045">
    <property type="protein sequence ID" value="PLL43851.1"/>
    <property type="molecule type" value="Genomic_DNA"/>
</dbReference>
<accession>A0A2J4RKK1</accession>
<sequence>MSELKIDNPALRLLDILEQGKRHQAAATCREVWKALLQAQNLSEHQLLSRLARVMELPERIEQVREDHFSSLRNKSSYWRGQVESAFTSQSLNGRWETFKNHIDERTLSELSLLSDVFETRGTHSGIAAEEIEALLARITELRGEIRSAELPLTMKTMLLRQLFQIQEALESYSISGIEPIMDAVQSTLGLAVIDPEYKQEIKSGSGSKFGDRISSLLGDVANVVTVAGALPALPAAIQSALSLLSK</sequence>
<evidence type="ECO:0000313" key="2">
    <source>
        <dbReference type="Proteomes" id="UP000234505"/>
    </source>
</evidence>
<evidence type="ECO:0000313" key="1">
    <source>
        <dbReference type="EMBL" id="PLL43851.1"/>
    </source>
</evidence>
<organism evidence="1 2">
    <name type="scientific">Klebsiella michiganensis</name>
    <dbReference type="NCBI Taxonomy" id="1134687"/>
    <lineage>
        <taxon>Bacteria</taxon>
        <taxon>Pseudomonadati</taxon>
        <taxon>Pseudomonadota</taxon>
        <taxon>Gammaproteobacteria</taxon>
        <taxon>Enterobacterales</taxon>
        <taxon>Enterobacteriaceae</taxon>
        <taxon>Klebsiella/Raoultella group</taxon>
        <taxon>Klebsiella</taxon>
    </lineage>
</organism>